<evidence type="ECO:0000313" key="2">
    <source>
        <dbReference type="Proteomes" id="UP001236270"/>
    </source>
</evidence>
<protein>
    <submittedName>
        <fullName evidence="1">Uncharacterized protein</fullName>
    </submittedName>
</protein>
<reference evidence="1" key="1">
    <citation type="submission" date="2023-08" db="EMBL/GenBank/DDBJ databases">
        <title>WGS of pathogenic bacterial species, Los Angeles County Public Health Laboratories.</title>
        <authorList>
            <person name="Garrigues J.M."/>
            <person name="Green N.M."/>
        </authorList>
    </citation>
    <scope>NUCLEOTIDE SEQUENCE</scope>
    <source>
        <strain evidence="1">LACPHL-BACT-2023-00068</strain>
    </source>
</reference>
<dbReference type="RefSeq" id="WP_106912937.1">
    <property type="nucleotide sequence ID" value="NZ_CP020388.1"/>
</dbReference>
<gene>
    <name evidence="1" type="ORF">RBJ30_16535</name>
</gene>
<dbReference type="Proteomes" id="UP001236270">
    <property type="component" value="Unassembled WGS sequence"/>
</dbReference>
<dbReference type="AlphaFoldDB" id="A0AAW8HST5"/>
<evidence type="ECO:0000313" key="1">
    <source>
        <dbReference type="EMBL" id="MDQ2310698.1"/>
    </source>
</evidence>
<sequence>MALNTSAAINTGVHLKNIAAQSDAFSTRRGRSSHSERDAALLEKNLNYLVRIKKNKAVVTGINLAFSAIPSGLATGTSSEIIKGLTAIKPLFPKILSKSIHASVDNNDVVQVVIALHYLAYQERHNSYSLRRPAVNVLSEIFSQRGWSRLAHRKYDVHALINEPCGWLALADKLRL</sequence>
<name>A0AAW8HST5_PLUGE</name>
<dbReference type="GeneID" id="61385758"/>
<comment type="caution">
    <text evidence="1">The sequence shown here is derived from an EMBL/GenBank/DDBJ whole genome shotgun (WGS) entry which is preliminary data.</text>
</comment>
<dbReference type="EMBL" id="JAVDNV010000012">
    <property type="protein sequence ID" value="MDQ2310698.1"/>
    <property type="molecule type" value="Genomic_DNA"/>
</dbReference>
<organism evidence="1 2">
    <name type="scientific">Pluralibacter gergoviae</name>
    <name type="common">Enterobacter gergoviae</name>
    <dbReference type="NCBI Taxonomy" id="61647"/>
    <lineage>
        <taxon>Bacteria</taxon>
        <taxon>Pseudomonadati</taxon>
        <taxon>Pseudomonadota</taxon>
        <taxon>Gammaproteobacteria</taxon>
        <taxon>Enterobacterales</taxon>
        <taxon>Enterobacteriaceae</taxon>
        <taxon>Pluralibacter</taxon>
    </lineage>
</organism>
<accession>A0AAW8HST5</accession>
<proteinExistence type="predicted"/>